<dbReference type="OrthoDB" id="4726108at2"/>
<evidence type="ECO:0000313" key="4">
    <source>
        <dbReference type="EMBL" id="TWH72071.1"/>
    </source>
</evidence>
<dbReference type="PANTHER" id="PTHR30055:SF235">
    <property type="entry name" value="TRANSCRIPTIONAL REGULATORY PROTEIN"/>
    <property type="match status" value="1"/>
</dbReference>
<accession>A0A562IM35</accession>
<dbReference type="GO" id="GO:0003700">
    <property type="term" value="F:DNA-binding transcription factor activity"/>
    <property type="evidence" value="ECO:0007669"/>
    <property type="project" value="TreeGrafter"/>
</dbReference>
<dbReference type="PANTHER" id="PTHR30055">
    <property type="entry name" value="HTH-TYPE TRANSCRIPTIONAL REGULATOR RUTR"/>
    <property type="match status" value="1"/>
</dbReference>
<dbReference type="InterPro" id="IPR036271">
    <property type="entry name" value="Tet_transcr_reg_TetR-rel_C_sf"/>
</dbReference>
<feature type="DNA-binding region" description="H-T-H motif" evidence="2">
    <location>
        <begin position="41"/>
        <end position="60"/>
    </location>
</feature>
<comment type="caution">
    <text evidence="4">The sequence shown here is derived from an EMBL/GenBank/DDBJ whole genome shotgun (WGS) entry which is preliminary data.</text>
</comment>
<dbReference type="Pfam" id="PF00440">
    <property type="entry name" value="TetR_N"/>
    <property type="match status" value="1"/>
</dbReference>
<keyword evidence="5" id="KW-1185">Reference proteome</keyword>
<dbReference type="GO" id="GO:0000976">
    <property type="term" value="F:transcription cis-regulatory region binding"/>
    <property type="evidence" value="ECO:0007669"/>
    <property type="project" value="TreeGrafter"/>
</dbReference>
<dbReference type="EMBL" id="VLKF01000001">
    <property type="protein sequence ID" value="TWH72071.1"/>
    <property type="molecule type" value="Genomic_DNA"/>
</dbReference>
<evidence type="ECO:0000256" key="1">
    <source>
        <dbReference type="ARBA" id="ARBA00023125"/>
    </source>
</evidence>
<name>A0A562IM35_9ACTN</name>
<dbReference type="SUPFAM" id="SSF46689">
    <property type="entry name" value="Homeodomain-like"/>
    <property type="match status" value="1"/>
</dbReference>
<gene>
    <name evidence="4" type="ORF">JD78_00575</name>
</gene>
<feature type="domain" description="HTH tetR-type" evidence="3">
    <location>
        <begin position="18"/>
        <end position="78"/>
    </location>
</feature>
<dbReference type="InterPro" id="IPR001647">
    <property type="entry name" value="HTH_TetR"/>
</dbReference>
<dbReference type="Proteomes" id="UP000321490">
    <property type="component" value="Unassembled WGS sequence"/>
</dbReference>
<reference evidence="4 5" key="1">
    <citation type="submission" date="2019-07" db="EMBL/GenBank/DDBJ databases">
        <title>R&amp;d 2014.</title>
        <authorList>
            <person name="Klenk H.-P."/>
        </authorList>
    </citation>
    <scope>NUCLEOTIDE SEQUENCE [LARGE SCALE GENOMIC DNA]</scope>
    <source>
        <strain evidence="4 5">DSM 45764</strain>
    </source>
</reference>
<dbReference type="Pfam" id="PF17920">
    <property type="entry name" value="TetR_C_16"/>
    <property type="match status" value="1"/>
</dbReference>
<keyword evidence="1 2" id="KW-0238">DNA-binding</keyword>
<dbReference type="RefSeq" id="WP_153359961.1">
    <property type="nucleotide sequence ID" value="NZ_ML762491.1"/>
</dbReference>
<organism evidence="4 5">
    <name type="scientific">Modestobacter roseus</name>
    <dbReference type="NCBI Taxonomy" id="1181884"/>
    <lineage>
        <taxon>Bacteria</taxon>
        <taxon>Bacillati</taxon>
        <taxon>Actinomycetota</taxon>
        <taxon>Actinomycetes</taxon>
        <taxon>Geodermatophilales</taxon>
        <taxon>Geodermatophilaceae</taxon>
        <taxon>Modestobacter</taxon>
    </lineage>
</organism>
<dbReference type="InterPro" id="IPR050109">
    <property type="entry name" value="HTH-type_TetR-like_transc_reg"/>
</dbReference>
<dbReference type="AlphaFoldDB" id="A0A562IM35"/>
<dbReference type="PROSITE" id="PS50977">
    <property type="entry name" value="HTH_TETR_2"/>
    <property type="match status" value="1"/>
</dbReference>
<dbReference type="InterPro" id="IPR041678">
    <property type="entry name" value="TetR_C_16"/>
</dbReference>
<dbReference type="InterPro" id="IPR009057">
    <property type="entry name" value="Homeodomain-like_sf"/>
</dbReference>
<dbReference type="SUPFAM" id="SSF48498">
    <property type="entry name" value="Tetracyclin repressor-like, C-terminal domain"/>
    <property type="match status" value="1"/>
</dbReference>
<protein>
    <submittedName>
        <fullName evidence="4">TetR family transcriptional regulator</fullName>
    </submittedName>
</protein>
<evidence type="ECO:0000259" key="3">
    <source>
        <dbReference type="PROSITE" id="PS50977"/>
    </source>
</evidence>
<dbReference type="Gene3D" id="1.10.357.10">
    <property type="entry name" value="Tetracycline Repressor, domain 2"/>
    <property type="match status" value="1"/>
</dbReference>
<sequence>MAAPPTVPPEPGRLDRSAAVKSRIRASARVLFGRDGFEATGIRDIAADADVNPALVIRHFGSKEQLFIETVGADASWGDVLDGPLDQLGTRAVRAILDGHRHGHRAFGAIVRASGRPDIHATLRNSIATQLSGPLEAALPGPDAALRAHLFCAQFIGLMVALSVYDDDYLATAPAESVVELYGGALQLTLSHPTPVSLRPRHDGVAAARGIDG</sequence>
<evidence type="ECO:0000313" key="5">
    <source>
        <dbReference type="Proteomes" id="UP000321490"/>
    </source>
</evidence>
<proteinExistence type="predicted"/>
<evidence type="ECO:0000256" key="2">
    <source>
        <dbReference type="PROSITE-ProRule" id="PRU00335"/>
    </source>
</evidence>